<feature type="region of interest" description="Disordered" evidence="1">
    <location>
        <begin position="1"/>
        <end position="30"/>
    </location>
</feature>
<dbReference type="Proteomes" id="UP000601435">
    <property type="component" value="Unassembled WGS sequence"/>
</dbReference>
<dbReference type="EMBL" id="CAJNJA010018684">
    <property type="protein sequence ID" value="CAE7428793.1"/>
    <property type="molecule type" value="Genomic_DNA"/>
</dbReference>
<keyword evidence="3" id="KW-1185">Reference proteome</keyword>
<comment type="caution">
    <text evidence="2">The sequence shown here is derived from an EMBL/GenBank/DDBJ whole genome shotgun (WGS) entry which is preliminary data.</text>
</comment>
<feature type="non-terminal residue" evidence="2">
    <location>
        <position position="1"/>
    </location>
</feature>
<dbReference type="AlphaFoldDB" id="A0A812RBJ9"/>
<organism evidence="2 3">
    <name type="scientific">Symbiodinium necroappetens</name>
    <dbReference type="NCBI Taxonomy" id="1628268"/>
    <lineage>
        <taxon>Eukaryota</taxon>
        <taxon>Sar</taxon>
        <taxon>Alveolata</taxon>
        <taxon>Dinophyceae</taxon>
        <taxon>Suessiales</taxon>
        <taxon>Symbiodiniaceae</taxon>
        <taxon>Symbiodinium</taxon>
    </lineage>
</organism>
<sequence length="89" mass="9985">ETPWEESRKQMGAVETRRSPAGGLPSCPTTRLYQTERSADIYLKGRRLVRRSVFTVPKSYAPMIGRRDNGAAEGVGRWAFALRSSVPLF</sequence>
<reference evidence="2" key="1">
    <citation type="submission" date="2021-02" db="EMBL/GenBank/DDBJ databases">
        <authorList>
            <person name="Dougan E. K."/>
            <person name="Rhodes N."/>
            <person name="Thang M."/>
            <person name="Chan C."/>
        </authorList>
    </citation>
    <scope>NUCLEOTIDE SEQUENCE</scope>
</reference>
<proteinExistence type="predicted"/>
<evidence type="ECO:0000313" key="2">
    <source>
        <dbReference type="EMBL" id="CAE7428793.1"/>
    </source>
</evidence>
<evidence type="ECO:0000313" key="3">
    <source>
        <dbReference type="Proteomes" id="UP000601435"/>
    </source>
</evidence>
<evidence type="ECO:0000256" key="1">
    <source>
        <dbReference type="SAM" id="MobiDB-lite"/>
    </source>
</evidence>
<name>A0A812RBJ9_9DINO</name>
<gene>
    <name evidence="2" type="ORF">SNEC2469_LOCUS11767</name>
</gene>
<accession>A0A812RBJ9</accession>
<protein>
    <submittedName>
        <fullName evidence="2">Uncharacterized protein</fullName>
    </submittedName>
</protein>